<evidence type="ECO:0000313" key="5">
    <source>
        <dbReference type="Proteomes" id="UP000678393"/>
    </source>
</evidence>
<evidence type="ECO:0000256" key="3">
    <source>
        <dbReference type="SAM" id="MobiDB-lite"/>
    </source>
</evidence>
<keyword evidence="5" id="KW-1185">Reference proteome</keyword>
<accession>A0A8S3YSQ2</accession>
<protein>
    <recommendedName>
        <fullName evidence="6">WASH complex subunit 3</fullName>
    </recommendedName>
</protein>
<dbReference type="Proteomes" id="UP000678393">
    <property type="component" value="Unassembled WGS sequence"/>
</dbReference>
<name>A0A8S3YSQ2_9EUPU</name>
<reference evidence="4" key="1">
    <citation type="submission" date="2021-04" db="EMBL/GenBank/DDBJ databases">
        <authorList>
            <consortium name="Molecular Ecology Group"/>
        </authorList>
    </citation>
    <scope>NUCLEOTIDE SEQUENCE</scope>
</reference>
<evidence type="ECO:0008006" key="6">
    <source>
        <dbReference type="Google" id="ProtNLM"/>
    </source>
</evidence>
<evidence type="ECO:0000313" key="4">
    <source>
        <dbReference type="EMBL" id="CAG5119943.1"/>
    </source>
</evidence>
<keyword evidence="2" id="KW-0175">Coiled coil</keyword>
<dbReference type="AlphaFoldDB" id="A0A8S3YSQ2"/>
<dbReference type="GO" id="GO:0030041">
    <property type="term" value="P:actin filament polymerization"/>
    <property type="evidence" value="ECO:0007669"/>
    <property type="project" value="TreeGrafter"/>
</dbReference>
<organism evidence="4 5">
    <name type="scientific">Candidula unifasciata</name>
    <dbReference type="NCBI Taxonomy" id="100452"/>
    <lineage>
        <taxon>Eukaryota</taxon>
        <taxon>Metazoa</taxon>
        <taxon>Spiralia</taxon>
        <taxon>Lophotrochozoa</taxon>
        <taxon>Mollusca</taxon>
        <taxon>Gastropoda</taxon>
        <taxon>Heterobranchia</taxon>
        <taxon>Euthyneura</taxon>
        <taxon>Panpulmonata</taxon>
        <taxon>Eupulmonata</taxon>
        <taxon>Stylommatophora</taxon>
        <taxon>Helicina</taxon>
        <taxon>Helicoidea</taxon>
        <taxon>Geomitridae</taxon>
        <taxon>Candidula</taxon>
    </lineage>
</organism>
<evidence type="ECO:0000256" key="1">
    <source>
        <dbReference type="ARBA" id="ARBA00006290"/>
    </source>
</evidence>
<dbReference type="GO" id="GO:0006887">
    <property type="term" value="P:exocytosis"/>
    <property type="evidence" value="ECO:0007669"/>
    <property type="project" value="TreeGrafter"/>
</dbReference>
<comment type="similarity">
    <text evidence="1">Belongs to the CCDC53 family.</text>
</comment>
<dbReference type="PANTHER" id="PTHR13015:SF0">
    <property type="entry name" value="WASH COMPLEX SUBUNIT 3"/>
    <property type="match status" value="1"/>
</dbReference>
<dbReference type="EMBL" id="CAJHNH020000797">
    <property type="protein sequence ID" value="CAG5119943.1"/>
    <property type="molecule type" value="Genomic_DNA"/>
</dbReference>
<dbReference type="InterPro" id="IPR019309">
    <property type="entry name" value="WASHC3"/>
</dbReference>
<sequence>MDADGLPLVGPGIDYNKVDAINQKRTIAFLNHFVTHTSRFLNHFANVCEDKLEKLTERLQQLEISLSILEAKLSSIPGLESVTAPSTSSSVVTSDVAATSNLPSSASAAPPQTLAPVAASPAQVQPENLPPVEEPKPSNPVSQDPRYAKYFKMLQYGVPPPVVKGKMAMDGLSPDMLE</sequence>
<dbReference type="GO" id="GO:0071203">
    <property type="term" value="C:WASH complex"/>
    <property type="evidence" value="ECO:0007669"/>
    <property type="project" value="InterPro"/>
</dbReference>
<comment type="caution">
    <text evidence="4">The sequence shown here is derived from an EMBL/GenBank/DDBJ whole genome shotgun (WGS) entry which is preliminary data.</text>
</comment>
<feature type="region of interest" description="Disordered" evidence="3">
    <location>
        <begin position="79"/>
        <end position="144"/>
    </location>
</feature>
<dbReference type="Pfam" id="PF10152">
    <property type="entry name" value="CCDC53"/>
    <property type="match status" value="1"/>
</dbReference>
<proteinExistence type="inferred from homology"/>
<dbReference type="OrthoDB" id="268027at2759"/>
<dbReference type="PANTHER" id="PTHR13015">
    <property type="entry name" value="PROTEIN AD-016-RELATED"/>
    <property type="match status" value="1"/>
</dbReference>
<dbReference type="Gene3D" id="1.20.5.110">
    <property type="match status" value="1"/>
</dbReference>
<gene>
    <name evidence="4" type="ORF">CUNI_LOCUS5501</name>
</gene>
<feature type="coiled-coil region" evidence="2">
    <location>
        <begin position="45"/>
        <end position="72"/>
    </location>
</feature>
<feature type="compositionally biased region" description="Low complexity" evidence="3">
    <location>
        <begin position="81"/>
        <end position="126"/>
    </location>
</feature>
<evidence type="ECO:0000256" key="2">
    <source>
        <dbReference type="SAM" id="Coils"/>
    </source>
</evidence>